<accession>A0A7X6MA22</accession>
<feature type="domain" description="HTH tetR-type" evidence="6">
    <location>
        <begin position="23"/>
        <end position="83"/>
    </location>
</feature>
<sequence>MAENTTQEETRVRRAPDPRRRSERARRAIVDAAAELMGEVGYARLTMEAIAARARVGKQTIYRWWPSKAAVVLDVFTALTGGVAGQPLPDTGDLAEDMRTVLRATADEFRIPEMDRTTRAFTAEIQQDPAFAEIVQERLLGPNTRVFEDRLRSAVAAGEVDPEIDLRLATELFLGPFHQRWLLRTGPLTHEYVDELVDMVLRALRPRN</sequence>
<keyword evidence="2 4" id="KW-0238">DNA-binding</keyword>
<dbReference type="Pfam" id="PF00440">
    <property type="entry name" value="TetR_N"/>
    <property type="match status" value="1"/>
</dbReference>
<proteinExistence type="predicted"/>
<dbReference type="PROSITE" id="PS50977">
    <property type="entry name" value="HTH_TETR_2"/>
    <property type="match status" value="1"/>
</dbReference>
<evidence type="ECO:0000256" key="2">
    <source>
        <dbReference type="ARBA" id="ARBA00023125"/>
    </source>
</evidence>
<name>A0A7X6MA22_9ACTN</name>
<dbReference type="PANTHER" id="PTHR30055:SF148">
    <property type="entry name" value="TETR-FAMILY TRANSCRIPTIONAL REGULATOR"/>
    <property type="match status" value="1"/>
</dbReference>
<evidence type="ECO:0000313" key="7">
    <source>
        <dbReference type="EMBL" id="NKY97154.1"/>
    </source>
</evidence>
<dbReference type="InterPro" id="IPR036271">
    <property type="entry name" value="Tet_transcr_reg_TetR-rel_C_sf"/>
</dbReference>
<reference evidence="7 8" key="1">
    <citation type="submission" date="2020-04" db="EMBL/GenBank/DDBJ databases">
        <title>MicrobeNet Type strains.</title>
        <authorList>
            <person name="Nicholson A.C."/>
        </authorList>
    </citation>
    <scope>NUCLEOTIDE SEQUENCE [LARGE SCALE GENOMIC DNA]</scope>
    <source>
        <strain evidence="7 8">ATCC 23612</strain>
    </source>
</reference>
<dbReference type="Pfam" id="PF16859">
    <property type="entry name" value="TetR_C_11"/>
    <property type="match status" value="1"/>
</dbReference>
<dbReference type="InterPro" id="IPR009057">
    <property type="entry name" value="Homeodomain-like_sf"/>
</dbReference>
<evidence type="ECO:0000313" key="8">
    <source>
        <dbReference type="Proteomes" id="UP000553209"/>
    </source>
</evidence>
<keyword evidence="8" id="KW-1185">Reference proteome</keyword>
<dbReference type="InterPro" id="IPR011075">
    <property type="entry name" value="TetR_C"/>
</dbReference>
<dbReference type="GO" id="GO:0003700">
    <property type="term" value="F:DNA-binding transcription factor activity"/>
    <property type="evidence" value="ECO:0007669"/>
    <property type="project" value="TreeGrafter"/>
</dbReference>
<dbReference type="InterPro" id="IPR050109">
    <property type="entry name" value="HTH-type_TetR-like_transc_reg"/>
</dbReference>
<feature type="compositionally biased region" description="Basic and acidic residues" evidence="5">
    <location>
        <begin position="8"/>
        <end position="24"/>
    </location>
</feature>
<dbReference type="Gene3D" id="1.10.10.60">
    <property type="entry name" value="Homeodomain-like"/>
    <property type="match status" value="1"/>
</dbReference>
<dbReference type="Gene3D" id="1.10.357.10">
    <property type="entry name" value="Tetracycline Repressor, domain 2"/>
    <property type="match status" value="1"/>
</dbReference>
<dbReference type="SUPFAM" id="SSF46689">
    <property type="entry name" value="Homeodomain-like"/>
    <property type="match status" value="1"/>
</dbReference>
<evidence type="ECO:0000256" key="4">
    <source>
        <dbReference type="PROSITE-ProRule" id="PRU00335"/>
    </source>
</evidence>
<evidence type="ECO:0000256" key="1">
    <source>
        <dbReference type="ARBA" id="ARBA00023015"/>
    </source>
</evidence>
<dbReference type="SUPFAM" id="SSF48498">
    <property type="entry name" value="Tetracyclin repressor-like, C-terminal domain"/>
    <property type="match status" value="1"/>
</dbReference>
<keyword evidence="3" id="KW-0804">Transcription</keyword>
<dbReference type="InterPro" id="IPR001647">
    <property type="entry name" value="HTH_TetR"/>
</dbReference>
<dbReference type="AlphaFoldDB" id="A0A7X6MA22"/>
<comment type="caution">
    <text evidence="7">The sequence shown here is derived from an EMBL/GenBank/DDBJ whole genome shotgun (WGS) entry which is preliminary data.</text>
</comment>
<feature type="region of interest" description="Disordered" evidence="5">
    <location>
        <begin position="1"/>
        <end position="24"/>
    </location>
</feature>
<organism evidence="7 8">
    <name type="scientific">Nocardiopsis alborubida</name>
    <dbReference type="NCBI Taxonomy" id="146802"/>
    <lineage>
        <taxon>Bacteria</taxon>
        <taxon>Bacillati</taxon>
        <taxon>Actinomycetota</taxon>
        <taxon>Actinomycetes</taxon>
        <taxon>Streptosporangiales</taxon>
        <taxon>Nocardiopsidaceae</taxon>
        <taxon>Nocardiopsis</taxon>
    </lineage>
</organism>
<dbReference type="RefSeq" id="WP_061080833.1">
    <property type="nucleotide sequence ID" value="NZ_JAAXPG010000004.1"/>
</dbReference>
<dbReference type="Proteomes" id="UP000553209">
    <property type="component" value="Unassembled WGS sequence"/>
</dbReference>
<keyword evidence="1" id="KW-0805">Transcription regulation</keyword>
<dbReference type="PANTHER" id="PTHR30055">
    <property type="entry name" value="HTH-TYPE TRANSCRIPTIONAL REGULATOR RUTR"/>
    <property type="match status" value="1"/>
</dbReference>
<dbReference type="EMBL" id="JAAXPG010000004">
    <property type="protein sequence ID" value="NKY97154.1"/>
    <property type="molecule type" value="Genomic_DNA"/>
</dbReference>
<evidence type="ECO:0000256" key="3">
    <source>
        <dbReference type="ARBA" id="ARBA00023163"/>
    </source>
</evidence>
<evidence type="ECO:0000256" key="5">
    <source>
        <dbReference type="SAM" id="MobiDB-lite"/>
    </source>
</evidence>
<dbReference type="GO" id="GO:0000976">
    <property type="term" value="F:transcription cis-regulatory region binding"/>
    <property type="evidence" value="ECO:0007669"/>
    <property type="project" value="TreeGrafter"/>
</dbReference>
<protein>
    <submittedName>
        <fullName evidence="7">TetR/AcrR family transcriptional regulator</fullName>
    </submittedName>
</protein>
<feature type="DNA-binding region" description="H-T-H motif" evidence="4">
    <location>
        <begin position="46"/>
        <end position="65"/>
    </location>
</feature>
<gene>
    <name evidence="7" type="ORF">HGB44_05635</name>
</gene>
<evidence type="ECO:0000259" key="6">
    <source>
        <dbReference type="PROSITE" id="PS50977"/>
    </source>
</evidence>
<dbReference type="PRINTS" id="PR00455">
    <property type="entry name" value="HTHTETR"/>
</dbReference>